<evidence type="ECO:0000313" key="5">
    <source>
        <dbReference type="EMBL" id="MFD0847337.1"/>
    </source>
</evidence>
<dbReference type="PROSITE" id="PS50043">
    <property type="entry name" value="HTH_LUXR_2"/>
    <property type="match status" value="1"/>
</dbReference>
<proteinExistence type="predicted"/>
<keyword evidence="6" id="KW-1185">Reference proteome</keyword>
<dbReference type="InterPro" id="IPR036693">
    <property type="entry name" value="TF_LuxR_autoind-bd_dom_sf"/>
</dbReference>
<comment type="caution">
    <text evidence="5">The sequence shown here is derived from an EMBL/GenBank/DDBJ whole genome shotgun (WGS) entry which is preliminary data.</text>
</comment>
<sequence length="242" mass="27537">MIGRFMSDIDRARCVDEAVDVLHDVIIGLGFPQLVYGWTRTPCRVDGKWAAVPLHTRSFPAKWDRDWERHSPHDPYFRNSYVTGETDWKDVRDRREELSVEEQACIDYAADWGLHQGLTVPVASRGRFAFITAVGDPTNGSRWQDSVEAARPLLKLVAHYFDSVVAQRFHEMPATARPLSERELECLAWSARGKTIEDIATIIDISPETVRIYLKRINQKLDTVNRAHAIARAVALGLIDIN</sequence>
<dbReference type="RefSeq" id="WP_381486182.1">
    <property type="nucleotide sequence ID" value="NZ_JBHTIK010000002.1"/>
</dbReference>
<dbReference type="InterPro" id="IPR000792">
    <property type="entry name" value="Tscrpt_reg_LuxR_C"/>
</dbReference>
<dbReference type="Pfam" id="PF03472">
    <property type="entry name" value="Autoind_bind"/>
    <property type="match status" value="1"/>
</dbReference>
<keyword evidence="1" id="KW-0805">Transcription regulation</keyword>
<dbReference type="InterPro" id="IPR016032">
    <property type="entry name" value="Sig_transdc_resp-reg_C-effctor"/>
</dbReference>
<dbReference type="EMBL" id="JBHTIK010000002">
    <property type="protein sequence ID" value="MFD0847337.1"/>
    <property type="molecule type" value="Genomic_DNA"/>
</dbReference>
<dbReference type="SUPFAM" id="SSF46894">
    <property type="entry name" value="C-terminal effector domain of the bipartite response regulators"/>
    <property type="match status" value="1"/>
</dbReference>
<dbReference type="Proteomes" id="UP001597124">
    <property type="component" value="Unassembled WGS sequence"/>
</dbReference>
<reference evidence="6" key="1">
    <citation type="journal article" date="2019" name="Int. J. Syst. Evol. Microbiol.">
        <title>The Global Catalogue of Microorganisms (GCM) 10K type strain sequencing project: providing services to taxonomists for standard genome sequencing and annotation.</title>
        <authorList>
            <consortium name="The Broad Institute Genomics Platform"/>
            <consortium name="The Broad Institute Genome Sequencing Center for Infectious Disease"/>
            <person name="Wu L."/>
            <person name="Ma J."/>
        </authorList>
    </citation>
    <scope>NUCLEOTIDE SEQUENCE [LARGE SCALE GENOMIC DNA]</scope>
    <source>
        <strain evidence="6">CCUG 52537</strain>
    </source>
</reference>
<evidence type="ECO:0000256" key="1">
    <source>
        <dbReference type="ARBA" id="ARBA00023015"/>
    </source>
</evidence>
<protein>
    <submittedName>
        <fullName evidence="5">Helix-turn-helix transcriptional regulator</fullName>
    </submittedName>
</protein>
<keyword evidence="2" id="KW-0238">DNA-binding</keyword>
<evidence type="ECO:0000256" key="3">
    <source>
        <dbReference type="ARBA" id="ARBA00023163"/>
    </source>
</evidence>
<feature type="domain" description="HTH luxR-type" evidence="4">
    <location>
        <begin position="172"/>
        <end position="237"/>
    </location>
</feature>
<name>A0ABW3C198_SPHXN</name>
<accession>A0ABW3C198</accession>
<dbReference type="Gene3D" id="3.30.450.80">
    <property type="entry name" value="Transcription factor LuxR-like, autoinducer-binding domain"/>
    <property type="match status" value="1"/>
</dbReference>
<dbReference type="PRINTS" id="PR00038">
    <property type="entry name" value="HTHLUXR"/>
</dbReference>
<dbReference type="PANTHER" id="PTHR44688">
    <property type="entry name" value="DNA-BINDING TRANSCRIPTIONAL ACTIVATOR DEVR_DOSR"/>
    <property type="match status" value="1"/>
</dbReference>
<keyword evidence="3" id="KW-0804">Transcription</keyword>
<evidence type="ECO:0000256" key="2">
    <source>
        <dbReference type="ARBA" id="ARBA00023125"/>
    </source>
</evidence>
<dbReference type="CDD" id="cd06170">
    <property type="entry name" value="LuxR_C_like"/>
    <property type="match status" value="1"/>
</dbReference>
<evidence type="ECO:0000259" key="4">
    <source>
        <dbReference type="PROSITE" id="PS50043"/>
    </source>
</evidence>
<dbReference type="SMART" id="SM00421">
    <property type="entry name" value="HTH_LUXR"/>
    <property type="match status" value="1"/>
</dbReference>
<organism evidence="5 6">
    <name type="scientific">Sphingosinicella xenopeptidilytica</name>
    <dbReference type="NCBI Taxonomy" id="364098"/>
    <lineage>
        <taxon>Bacteria</taxon>
        <taxon>Pseudomonadati</taxon>
        <taxon>Pseudomonadota</taxon>
        <taxon>Alphaproteobacteria</taxon>
        <taxon>Sphingomonadales</taxon>
        <taxon>Sphingosinicellaceae</taxon>
        <taxon>Sphingosinicella</taxon>
    </lineage>
</organism>
<gene>
    <name evidence="5" type="ORF">ACFQ00_03295</name>
</gene>
<dbReference type="Pfam" id="PF00196">
    <property type="entry name" value="GerE"/>
    <property type="match status" value="1"/>
</dbReference>
<dbReference type="Gene3D" id="1.10.10.10">
    <property type="entry name" value="Winged helix-like DNA-binding domain superfamily/Winged helix DNA-binding domain"/>
    <property type="match status" value="1"/>
</dbReference>
<dbReference type="InterPro" id="IPR036388">
    <property type="entry name" value="WH-like_DNA-bd_sf"/>
</dbReference>
<dbReference type="SUPFAM" id="SSF75516">
    <property type="entry name" value="Pheromone-binding domain of LuxR-like quorum-sensing transcription factors"/>
    <property type="match status" value="1"/>
</dbReference>
<dbReference type="PANTHER" id="PTHR44688:SF16">
    <property type="entry name" value="DNA-BINDING TRANSCRIPTIONAL ACTIVATOR DEVR_DOSR"/>
    <property type="match status" value="1"/>
</dbReference>
<evidence type="ECO:0000313" key="6">
    <source>
        <dbReference type="Proteomes" id="UP001597124"/>
    </source>
</evidence>
<dbReference type="InterPro" id="IPR005143">
    <property type="entry name" value="TF_LuxR_autoind-bd_dom"/>
</dbReference>